<dbReference type="GO" id="GO:0006412">
    <property type="term" value="P:translation"/>
    <property type="evidence" value="ECO:0007669"/>
    <property type="project" value="InterPro"/>
</dbReference>
<dbReference type="InterPro" id="IPR008991">
    <property type="entry name" value="Translation_prot_SH3-like_sf"/>
</dbReference>
<evidence type="ECO:0000256" key="1">
    <source>
        <dbReference type="ARBA" id="ARBA00010618"/>
    </source>
</evidence>
<dbReference type="InterPro" id="IPR014722">
    <property type="entry name" value="Rib_uL2_dom2"/>
</dbReference>
<dbReference type="Pfam" id="PF00467">
    <property type="entry name" value="KOW"/>
    <property type="match status" value="1"/>
</dbReference>
<evidence type="ECO:0000256" key="4">
    <source>
        <dbReference type="SAM" id="MobiDB-lite"/>
    </source>
</evidence>
<comment type="caution">
    <text evidence="6">The sequence shown here is derived from an EMBL/GenBank/DDBJ whole genome shotgun (WGS) entry which is preliminary data.</text>
</comment>
<keyword evidence="2" id="KW-0689">Ribosomal protein</keyword>
<name>A0A9W8G1K6_9FUNG</name>
<dbReference type="GO" id="GO:0003735">
    <property type="term" value="F:structural constituent of ribosome"/>
    <property type="evidence" value="ECO:0007669"/>
    <property type="project" value="InterPro"/>
</dbReference>
<dbReference type="InterPro" id="IPR005824">
    <property type="entry name" value="KOW"/>
</dbReference>
<evidence type="ECO:0000256" key="2">
    <source>
        <dbReference type="ARBA" id="ARBA00022980"/>
    </source>
</evidence>
<dbReference type="CDD" id="cd06089">
    <property type="entry name" value="KOW_RPL26"/>
    <property type="match status" value="1"/>
</dbReference>
<dbReference type="SUPFAM" id="SSF50104">
    <property type="entry name" value="Translation proteins SH3-like domain"/>
    <property type="match status" value="1"/>
</dbReference>
<dbReference type="InterPro" id="IPR057264">
    <property type="entry name" value="Ribosomal_uL24_C"/>
</dbReference>
<sequence length="189" mass="21438">MRYHRSVLKSMSSRVAPKDKTLPKDKQLKKWKIIRGDRVMAITGKDRGKIGEVTDVSRKTNRVFVKGLNLAKKSTPKSNDSDGILQIEMPIHVSNLALVDPSTNLPTKVRIATFIDPETGKKEKRRYSIGTGTHIVKNIDLSYQSEWKDGVLDCDPDVVSKMSFETVPGIPPFPEDVIREIKNRHRKLF</sequence>
<evidence type="ECO:0000259" key="5">
    <source>
        <dbReference type="SMART" id="SM00739"/>
    </source>
</evidence>
<protein>
    <recommendedName>
        <fullName evidence="5">KOW domain-containing protein</fullName>
    </recommendedName>
</protein>
<dbReference type="NCBIfam" id="TIGR01079">
    <property type="entry name" value="rplX_bact"/>
    <property type="match status" value="1"/>
</dbReference>
<feature type="region of interest" description="Disordered" evidence="4">
    <location>
        <begin position="1"/>
        <end position="21"/>
    </location>
</feature>
<dbReference type="PANTHER" id="PTHR12903">
    <property type="entry name" value="MITOCHONDRIAL RIBOSOMAL PROTEIN L24"/>
    <property type="match status" value="1"/>
</dbReference>
<gene>
    <name evidence="6" type="ORF">GGI25_005793</name>
</gene>
<dbReference type="InterPro" id="IPR003256">
    <property type="entry name" value="Ribosomal_uL24"/>
</dbReference>
<evidence type="ECO:0000313" key="7">
    <source>
        <dbReference type="Proteomes" id="UP001151518"/>
    </source>
</evidence>
<feature type="domain" description="KOW" evidence="5">
    <location>
        <begin position="32"/>
        <end position="59"/>
    </location>
</feature>
<dbReference type="EMBL" id="JANBTW010000121">
    <property type="protein sequence ID" value="KAJ2670548.1"/>
    <property type="molecule type" value="Genomic_DNA"/>
</dbReference>
<dbReference type="OrthoDB" id="359154at2759"/>
<dbReference type="HAMAP" id="MF_01326_B">
    <property type="entry name" value="Ribosomal_uL24_B"/>
    <property type="match status" value="1"/>
</dbReference>
<dbReference type="AlphaFoldDB" id="A0A9W8G1K6"/>
<keyword evidence="3" id="KW-0687">Ribonucleoprotein</keyword>
<reference evidence="6" key="1">
    <citation type="submission" date="2022-07" db="EMBL/GenBank/DDBJ databases">
        <title>Phylogenomic reconstructions and comparative analyses of Kickxellomycotina fungi.</title>
        <authorList>
            <person name="Reynolds N.K."/>
            <person name="Stajich J.E."/>
            <person name="Barry K."/>
            <person name="Grigoriev I.V."/>
            <person name="Crous P."/>
            <person name="Smith M.E."/>
        </authorList>
    </citation>
    <scope>NUCLEOTIDE SEQUENCE</scope>
    <source>
        <strain evidence="6">NRRL 3115</strain>
    </source>
</reference>
<dbReference type="GO" id="GO:0005840">
    <property type="term" value="C:ribosome"/>
    <property type="evidence" value="ECO:0007669"/>
    <property type="project" value="UniProtKB-KW"/>
</dbReference>
<dbReference type="GO" id="GO:1990904">
    <property type="term" value="C:ribonucleoprotein complex"/>
    <property type="evidence" value="ECO:0007669"/>
    <property type="project" value="UniProtKB-KW"/>
</dbReference>
<evidence type="ECO:0000256" key="3">
    <source>
        <dbReference type="ARBA" id="ARBA00023274"/>
    </source>
</evidence>
<dbReference type="Gene3D" id="2.30.30.30">
    <property type="match status" value="1"/>
</dbReference>
<accession>A0A9W8G1K6</accession>
<evidence type="ECO:0000313" key="6">
    <source>
        <dbReference type="EMBL" id="KAJ2670548.1"/>
    </source>
</evidence>
<dbReference type="SMART" id="SM00739">
    <property type="entry name" value="KOW"/>
    <property type="match status" value="1"/>
</dbReference>
<dbReference type="Pfam" id="PF17136">
    <property type="entry name" value="ribosomal_L24"/>
    <property type="match status" value="1"/>
</dbReference>
<comment type="similarity">
    <text evidence="1">Belongs to the universal ribosomal protein uL24 family.</text>
</comment>
<organism evidence="6 7">
    <name type="scientific">Coemansia spiralis</name>
    <dbReference type="NCBI Taxonomy" id="417178"/>
    <lineage>
        <taxon>Eukaryota</taxon>
        <taxon>Fungi</taxon>
        <taxon>Fungi incertae sedis</taxon>
        <taxon>Zoopagomycota</taxon>
        <taxon>Kickxellomycotina</taxon>
        <taxon>Kickxellomycetes</taxon>
        <taxon>Kickxellales</taxon>
        <taxon>Kickxellaceae</taxon>
        <taxon>Coemansia</taxon>
    </lineage>
</organism>
<dbReference type="InterPro" id="IPR041988">
    <property type="entry name" value="Ribosomal_uL24_KOW"/>
</dbReference>
<proteinExistence type="inferred from homology"/>
<dbReference type="Proteomes" id="UP001151518">
    <property type="component" value="Unassembled WGS sequence"/>
</dbReference>
<dbReference type="GO" id="GO:0003723">
    <property type="term" value="F:RNA binding"/>
    <property type="evidence" value="ECO:0007669"/>
    <property type="project" value="InterPro"/>
</dbReference>